<evidence type="ECO:0000313" key="5">
    <source>
        <dbReference type="Proteomes" id="UP000611500"/>
    </source>
</evidence>
<keyword evidence="5" id="KW-1185">Reference proteome</keyword>
<dbReference type="InterPro" id="IPR021760">
    <property type="entry name" value="RepC_C"/>
</dbReference>
<dbReference type="AlphaFoldDB" id="A0A8J3MDJ0"/>
<name>A0A8J3MDJ0_9RHOB</name>
<dbReference type="InterPro" id="IPR005090">
    <property type="entry name" value="RepC_N"/>
</dbReference>
<feature type="compositionally biased region" description="Polar residues" evidence="1">
    <location>
        <begin position="245"/>
        <end position="258"/>
    </location>
</feature>
<feature type="domain" description="Plasmid replication protein C C-terminal" evidence="3">
    <location>
        <begin position="261"/>
        <end position="353"/>
    </location>
</feature>
<comment type="caution">
    <text evidence="4">The sequence shown here is derived from an EMBL/GenBank/DDBJ whole genome shotgun (WGS) entry which is preliminary data.</text>
</comment>
<proteinExistence type="predicted"/>
<dbReference type="Pfam" id="PF11800">
    <property type="entry name" value="RP-C_C"/>
    <property type="match status" value="1"/>
</dbReference>
<dbReference type="EMBL" id="BNAP01000023">
    <property type="protein sequence ID" value="GHG99216.1"/>
    <property type="molecule type" value="Genomic_DNA"/>
</dbReference>
<dbReference type="InterPro" id="IPR047611">
    <property type="entry name" value="RepABC_RepC"/>
</dbReference>
<dbReference type="Pfam" id="PF03428">
    <property type="entry name" value="RP-C"/>
    <property type="match status" value="1"/>
</dbReference>
<feature type="domain" description="Plasmid replication protein C N-terminal" evidence="2">
    <location>
        <begin position="25"/>
        <end position="164"/>
    </location>
</feature>
<evidence type="ECO:0000313" key="4">
    <source>
        <dbReference type="EMBL" id="GHG99216.1"/>
    </source>
</evidence>
<dbReference type="NCBIfam" id="NF040974">
    <property type="entry name" value="RepABC_RepC"/>
    <property type="match status" value="1"/>
</dbReference>
<reference evidence="4" key="2">
    <citation type="submission" date="2020-09" db="EMBL/GenBank/DDBJ databases">
        <authorList>
            <person name="Sun Q."/>
            <person name="Zhou Y."/>
        </authorList>
    </citation>
    <scope>NUCLEOTIDE SEQUENCE</scope>
    <source>
        <strain evidence="4">CGMCC 1.7081</strain>
    </source>
</reference>
<protein>
    <submittedName>
        <fullName evidence="4">Replication initiation protein</fullName>
    </submittedName>
</protein>
<feature type="region of interest" description="Disordered" evidence="1">
    <location>
        <begin position="211"/>
        <end position="258"/>
    </location>
</feature>
<reference evidence="4" key="1">
    <citation type="journal article" date="2014" name="Int. J. Syst. Evol. Microbiol.">
        <title>Complete genome sequence of Corynebacterium casei LMG S-19264T (=DSM 44701T), isolated from a smear-ripened cheese.</title>
        <authorList>
            <consortium name="US DOE Joint Genome Institute (JGI-PGF)"/>
            <person name="Walter F."/>
            <person name="Albersmeier A."/>
            <person name="Kalinowski J."/>
            <person name="Ruckert C."/>
        </authorList>
    </citation>
    <scope>NUCLEOTIDE SEQUENCE</scope>
    <source>
        <strain evidence="4">CGMCC 1.7081</strain>
    </source>
</reference>
<accession>A0A8J3MDJ0</accession>
<dbReference type="Proteomes" id="UP000611500">
    <property type="component" value="Unassembled WGS sequence"/>
</dbReference>
<organism evidence="4 5">
    <name type="scientific">Pseudodonghicola xiamenensis</name>
    <dbReference type="NCBI Taxonomy" id="337702"/>
    <lineage>
        <taxon>Bacteria</taxon>
        <taxon>Pseudomonadati</taxon>
        <taxon>Pseudomonadota</taxon>
        <taxon>Alphaproteobacteria</taxon>
        <taxon>Rhodobacterales</taxon>
        <taxon>Paracoccaceae</taxon>
        <taxon>Pseudodonghicola</taxon>
    </lineage>
</organism>
<sequence length="364" mass="40069">MAFIQASASLGERTGVLLSADNSVPERHIVIDTLRNAAPLLGLRASVLATLDAMLSCLPPKRSHHIVFASNATLSFRRNGITDRTLRRHAALLQEAGLLIRRDSPNGKRFSKQNSREGKVLRFGFDLSPLFDRLAEIAALAAKVLQQNEEIAYLRCKIRTAMKQLLDQDPEHPQALAARRLLRRKLTVTECHDALNALAVTIAETEGDIDTPTCEQEDMSASNGQNVRHHHKSKKENIDKKNAQSKDTAQSTQDQPPVTVSELVATCSEAATFSLAPVETAAQVIAHARTLAPMIGIDSSSYQAAEQRLGLYNTAITVWAMMQFHDRIQSVGAYFRSITTGRKSADFDPMRLVRRLTQSQASPA</sequence>
<dbReference type="RefSeq" id="WP_028094427.1">
    <property type="nucleotide sequence ID" value="NZ_BNAP01000023.1"/>
</dbReference>
<evidence type="ECO:0000256" key="1">
    <source>
        <dbReference type="SAM" id="MobiDB-lite"/>
    </source>
</evidence>
<gene>
    <name evidence="4" type="ORF">GCM10010961_35030</name>
</gene>
<evidence type="ECO:0000259" key="3">
    <source>
        <dbReference type="Pfam" id="PF11800"/>
    </source>
</evidence>
<feature type="compositionally biased region" description="Basic and acidic residues" evidence="1">
    <location>
        <begin position="235"/>
        <end position="244"/>
    </location>
</feature>
<evidence type="ECO:0000259" key="2">
    <source>
        <dbReference type="Pfam" id="PF03428"/>
    </source>
</evidence>